<dbReference type="GO" id="GO:0010038">
    <property type="term" value="P:response to metal ion"/>
    <property type="evidence" value="ECO:0007669"/>
    <property type="project" value="InterPro"/>
</dbReference>
<keyword evidence="2" id="KW-1133">Transmembrane helix</keyword>
<dbReference type="EMBL" id="KK198758">
    <property type="protein sequence ID" value="KCW68470.1"/>
    <property type="molecule type" value="Genomic_DNA"/>
</dbReference>
<evidence type="ECO:0000256" key="1">
    <source>
        <dbReference type="ARBA" id="ARBA00010169"/>
    </source>
</evidence>
<dbReference type="PANTHER" id="PTHR23419:SF8">
    <property type="entry name" value="FI09726P"/>
    <property type="match status" value="1"/>
</dbReference>
<keyword evidence="2" id="KW-0812">Transmembrane</keyword>
<gene>
    <name evidence="3" type="ORF">EUGRSUZ_F02129</name>
</gene>
<feature type="transmembrane region" description="Helical" evidence="2">
    <location>
        <begin position="26"/>
        <end position="46"/>
    </location>
</feature>
<organism evidence="3">
    <name type="scientific">Eucalyptus grandis</name>
    <name type="common">Flooded gum</name>
    <dbReference type="NCBI Taxonomy" id="71139"/>
    <lineage>
        <taxon>Eukaryota</taxon>
        <taxon>Viridiplantae</taxon>
        <taxon>Streptophyta</taxon>
        <taxon>Embryophyta</taxon>
        <taxon>Tracheophyta</taxon>
        <taxon>Spermatophyta</taxon>
        <taxon>Magnoliopsida</taxon>
        <taxon>eudicotyledons</taxon>
        <taxon>Gunneridae</taxon>
        <taxon>Pentapetalae</taxon>
        <taxon>rosids</taxon>
        <taxon>malvids</taxon>
        <taxon>Myrtales</taxon>
        <taxon>Myrtaceae</taxon>
        <taxon>Myrtoideae</taxon>
        <taxon>Eucalypteae</taxon>
        <taxon>Eucalyptus</taxon>
    </lineage>
</organism>
<dbReference type="InterPro" id="IPR011322">
    <property type="entry name" value="N-reg_PII-like_a/b"/>
</dbReference>
<dbReference type="Gene3D" id="3.30.70.120">
    <property type="match status" value="1"/>
</dbReference>
<sequence>MATSYLRCRATSAAASSAAAAVRRRGLPFVGAFCVLSLGFSTALSFSSSLRTGCARSLPFVPLLRSKLGAPFRGLHSAKMEGAQGSGNTVPSIVVYVTVPSKEAGKKLAESIIKERLAACVNIVPGIESIYHWQGKIETDSEELLIIKTRESLLEPLTQHVKANHPYEAAMSNTWNGSRTAPETKF</sequence>
<evidence type="ECO:0000313" key="3">
    <source>
        <dbReference type="EMBL" id="KCW68470.1"/>
    </source>
</evidence>
<evidence type="ECO:0000256" key="2">
    <source>
        <dbReference type="SAM" id="Phobius"/>
    </source>
</evidence>
<proteinExistence type="inferred from homology"/>
<dbReference type="InterPro" id="IPR004323">
    <property type="entry name" value="Ion_tolerance_CutA"/>
</dbReference>
<name>A0A059BS63_EUCGR</name>
<accession>A0A059BS63</accession>
<dbReference type="InterPro" id="IPR015867">
    <property type="entry name" value="N-reg_PII/ATP_PRibTrfase_C"/>
</dbReference>
<reference evidence="3" key="1">
    <citation type="submission" date="2013-07" db="EMBL/GenBank/DDBJ databases">
        <title>The genome of Eucalyptus grandis.</title>
        <authorList>
            <person name="Schmutz J."/>
            <person name="Hayes R."/>
            <person name="Myburg A."/>
            <person name="Tuskan G."/>
            <person name="Grattapaglia D."/>
            <person name="Rokhsar D.S."/>
        </authorList>
    </citation>
    <scope>NUCLEOTIDE SEQUENCE</scope>
    <source>
        <tissue evidence="3">Leaf extractions</tissue>
    </source>
</reference>
<keyword evidence="2" id="KW-0472">Membrane</keyword>
<protein>
    <submittedName>
        <fullName evidence="3">Uncharacterized protein</fullName>
    </submittedName>
</protein>
<dbReference type="AlphaFoldDB" id="A0A059BS63"/>
<dbReference type="Pfam" id="PF03091">
    <property type="entry name" value="CutA1"/>
    <property type="match status" value="1"/>
</dbReference>
<dbReference type="SUPFAM" id="SSF54913">
    <property type="entry name" value="GlnB-like"/>
    <property type="match status" value="1"/>
</dbReference>
<comment type="similarity">
    <text evidence="1">Belongs to the CutA family.</text>
</comment>
<dbReference type="Gramene" id="KCW68470">
    <property type="protein sequence ID" value="KCW68470"/>
    <property type="gene ID" value="EUGRSUZ_F02129"/>
</dbReference>
<dbReference type="PANTHER" id="PTHR23419">
    <property type="entry name" value="DIVALENT CATION TOLERANCE CUTA-RELATED"/>
    <property type="match status" value="1"/>
</dbReference>